<accession>A0ABQ8SJ75</accession>
<name>A0ABQ8SJ75_PERAM</name>
<evidence type="ECO:0000256" key="3">
    <source>
        <dbReference type="ARBA" id="ARBA00022792"/>
    </source>
</evidence>
<keyword evidence="4" id="KW-0496">Mitochondrion</keyword>
<dbReference type="Gene3D" id="4.10.91.10">
    <property type="entry name" value="Cytochrome c oxidase, subunit VIIa"/>
    <property type="match status" value="1"/>
</dbReference>
<comment type="subcellular location">
    <subcellularLocation>
        <location evidence="1">Mitochondrion inner membrane</location>
    </subcellularLocation>
</comment>
<dbReference type="Proteomes" id="UP001148838">
    <property type="component" value="Unassembled WGS sequence"/>
</dbReference>
<comment type="similarity">
    <text evidence="2">Belongs to the cytochrome c oxidase VIIa family.</text>
</comment>
<evidence type="ECO:0000256" key="5">
    <source>
        <dbReference type="ARBA" id="ARBA00023136"/>
    </source>
</evidence>
<keyword evidence="5" id="KW-0472">Membrane</keyword>
<sequence>MAGLCEGCNEPAGSLKAICNVSGLYSAFQKKQQLFQKKDGLSVHIREGPMGKTLFGITLALIRVLAVGDLGSGANNTRHKVHISTCASPRSCQDCTSLYKRRKCPGTLRLYWWKHNLLLSFNYLGVKL</sequence>
<gene>
    <name evidence="6" type="ORF">ANN_16028</name>
</gene>
<organism evidence="6 7">
    <name type="scientific">Periplaneta americana</name>
    <name type="common">American cockroach</name>
    <name type="synonym">Blatta americana</name>
    <dbReference type="NCBI Taxonomy" id="6978"/>
    <lineage>
        <taxon>Eukaryota</taxon>
        <taxon>Metazoa</taxon>
        <taxon>Ecdysozoa</taxon>
        <taxon>Arthropoda</taxon>
        <taxon>Hexapoda</taxon>
        <taxon>Insecta</taxon>
        <taxon>Pterygota</taxon>
        <taxon>Neoptera</taxon>
        <taxon>Polyneoptera</taxon>
        <taxon>Dictyoptera</taxon>
        <taxon>Blattodea</taxon>
        <taxon>Blattoidea</taxon>
        <taxon>Blattidae</taxon>
        <taxon>Blattinae</taxon>
        <taxon>Periplaneta</taxon>
    </lineage>
</organism>
<evidence type="ECO:0000313" key="7">
    <source>
        <dbReference type="Proteomes" id="UP001148838"/>
    </source>
</evidence>
<dbReference type="SUPFAM" id="SSF81419">
    <property type="entry name" value="Mitochondrial cytochrome c oxidase subunit VIIa"/>
    <property type="match status" value="1"/>
</dbReference>
<proteinExistence type="inferred from homology"/>
<dbReference type="EMBL" id="JAJSOF020000027">
    <property type="protein sequence ID" value="KAJ4433717.1"/>
    <property type="molecule type" value="Genomic_DNA"/>
</dbReference>
<evidence type="ECO:0000256" key="4">
    <source>
        <dbReference type="ARBA" id="ARBA00023128"/>
    </source>
</evidence>
<comment type="caution">
    <text evidence="6">The sequence shown here is derived from an EMBL/GenBank/DDBJ whole genome shotgun (WGS) entry which is preliminary data.</text>
</comment>
<protein>
    <submittedName>
        <fullName evidence="6">Uncharacterized protein</fullName>
    </submittedName>
</protein>
<keyword evidence="7" id="KW-1185">Reference proteome</keyword>
<keyword evidence="3" id="KW-0999">Mitochondrion inner membrane</keyword>
<evidence type="ECO:0000256" key="1">
    <source>
        <dbReference type="ARBA" id="ARBA00004273"/>
    </source>
</evidence>
<dbReference type="InterPro" id="IPR036539">
    <property type="entry name" value="Cyt_c_oxidase_su7a_sf"/>
</dbReference>
<evidence type="ECO:0000256" key="2">
    <source>
        <dbReference type="ARBA" id="ARBA00009331"/>
    </source>
</evidence>
<evidence type="ECO:0000313" key="6">
    <source>
        <dbReference type="EMBL" id="KAJ4433717.1"/>
    </source>
</evidence>
<reference evidence="6 7" key="1">
    <citation type="journal article" date="2022" name="Allergy">
        <title>Genome assembly and annotation of Periplaneta americana reveal a comprehensive cockroach allergen profile.</title>
        <authorList>
            <person name="Wang L."/>
            <person name="Xiong Q."/>
            <person name="Saelim N."/>
            <person name="Wang L."/>
            <person name="Nong W."/>
            <person name="Wan A.T."/>
            <person name="Shi M."/>
            <person name="Liu X."/>
            <person name="Cao Q."/>
            <person name="Hui J.H.L."/>
            <person name="Sookrung N."/>
            <person name="Leung T.F."/>
            <person name="Tungtrongchitr A."/>
            <person name="Tsui S.K.W."/>
        </authorList>
    </citation>
    <scope>NUCLEOTIDE SEQUENCE [LARGE SCALE GENOMIC DNA]</scope>
    <source>
        <strain evidence="6">PWHHKU_190912</strain>
    </source>
</reference>